<protein>
    <submittedName>
        <fullName evidence="2">Uncharacterized protein</fullName>
    </submittedName>
</protein>
<evidence type="ECO:0000313" key="3">
    <source>
        <dbReference type="Proteomes" id="UP000323000"/>
    </source>
</evidence>
<proteinExistence type="predicted"/>
<keyword evidence="3" id="KW-1185">Reference proteome</keyword>
<name>A0A5C7ILE4_9ROSI</name>
<dbReference type="AlphaFoldDB" id="A0A5C7ILE4"/>
<comment type="caution">
    <text evidence="2">The sequence shown here is derived from an EMBL/GenBank/DDBJ whole genome shotgun (WGS) entry which is preliminary data.</text>
</comment>
<dbReference type="Proteomes" id="UP000323000">
    <property type="component" value="Chromosome 2"/>
</dbReference>
<reference evidence="3" key="1">
    <citation type="journal article" date="2019" name="Gigascience">
        <title>De novo genome assembly of the endangered Acer yangbiense, a plant species with extremely small populations endemic to Yunnan Province, China.</title>
        <authorList>
            <person name="Yang J."/>
            <person name="Wariss H.M."/>
            <person name="Tao L."/>
            <person name="Zhang R."/>
            <person name="Yun Q."/>
            <person name="Hollingsworth P."/>
            <person name="Dao Z."/>
            <person name="Luo G."/>
            <person name="Guo H."/>
            <person name="Ma Y."/>
            <person name="Sun W."/>
        </authorList>
    </citation>
    <scope>NUCLEOTIDE SEQUENCE [LARGE SCALE GENOMIC DNA]</scope>
    <source>
        <strain evidence="3">cv. Malutang</strain>
    </source>
</reference>
<keyword evidence="1" id="KW-0812">Transmembrane</keyword>
<keyword evidence="1" id="KW-0472">Membrane</keyword>
<feature type="transmembrane region" description="Helical" evidence="1">
    <location>
        <begin position="6"/>
        <end position="28"/>
    </location>
</feature>
<sequence>MPSLKRHLFFSVTLVRVFSLFIVPWTTFKSMDWTIIMKLEMRIWKENTKIGRKSCILIWFIPSLRQRESMLPNSLLG</sequence>
<dbReference type="EMBL" id="VAHF01000002">
    <property type="protein sequence ID" value="TXG69442.1"/>
    <property type="molecule type" value="Genomic_DNA"/>
</dbReference>
<keyword evidence="1" id="KW-1133">Transmembrane helix</keyword>
<evidence type="ECO:0000256" key="1">
    <source>
        <dbReference type="SAM" id="Phobius"/>
    </source>
</evidence>
<gene>
    <name evidence="2" type="ORF">EZV62_004377</name>
</gene>
<evidence type="ECO:0000313" key="2">
    <source>
        <dbReference type="EMBL" id="TXG69442.1"/>
    </source>
</evidence>
<accession>A0A5C7ILE4</accession>
<organism evidence="2 3">
    <name type="scientific">Acer yangbiense</name>
    <dbReference type="NCBI Taxonomy" id="1000413"/>
    <lineage>
        <taxon>Eukaryota</taxon>
        <taxon>Viridiplantae</taxon>
        <taxon>Streptophyta</taxon>
        <taxon>Embryophyta</taxon>
        <taxon>Tracheophyta</taxon>
        <taxon>Spermatophyta</taxon>
        <taxon>Magnoliopsida</taxon>
        <taxon>eudicotyledons</taxon>
        <taxon>Gunneridae</taxon>
        <taxon>Pentapetalae</taxon>
        <taxon>rosids</taxon>
        <taxon>malvids</taxon>
        <taxon>Sapindales</taxon>
        <taxon>Sapindaceae</taxon>
        <taxon>Hippocastanoideae</taxon>
        <taxon>Acereae</taxon>
        <taxon>Acer</taxon>
    </lineage>
</organism>